<protein>
    <submittedName>
        <fullName evidence="2">Enoyl-CoA hydratase</fullName>
    </submittedName>
</protein>
<dbReference type="InterPro" id="IPR029045">
    <property type="entry name" value="ClpP/crotonase-like_dom_sf"/>
</dbReference>
<evidence type="ECO:0000313" key="3">
    <source>
        <dbReference type="Proteomes" id="UP000596857"/>
    </source>
</evidence>
<dbReference type="Proteomes" id="UP000596857">
    <property type="component" value="Unassembled WGS sequence"/>
</dbReference>
<dbReference type="Gene3D" id="6.10.30.40">
    <property type="match status" value="1"/>
</dbReference>
<comment type="caution">
    <text evidence="2">The sequence shown here is derived from an EMBL/GenBank/DDBJ whole genome shotgun (WGS) entry which is preliminary data.</text>
</comment>
<dbReference type="Pfam" id="PF00378">
    <property type="entry name" value="ECH_1"/>
    <property type="match status" value="1"/>
</dbReference>
<dbReference type="SUPFAM" id="SSF52096">
    <property type="entry name" value="ClpP/crotonase"/>
    <property type="match status" value="1"/>
</dbReference>
<comment type="similarity">
    <text evidence="1">Belongs to the enoyl-CoA hydratase/isomerase family.</text>
</comment>
<evidence type="ECO:0000313" key="2">
    <source>
        <dbReference type="EMBL" id="NOU77422.1"/>
    </source>
</evidence>
<gene>
    <name evidence="2" type="ORF">GC101_00860</name>
</gene>
<dbReference type="InterPro" id="IPR001753">
    <property type="entry name" value="Enoyl-CoA_hydra/iso"/>
</dbReference>
<organism evidence="2 3">
    <name type="scientific">Paenibacillus phytohabitans</name>
    <dbReference type="NCBI Taxonomy" id="2654978"/>
    <lineage>
        <taxon>Bacteria</taxon>
        <taxon>Bacillati</taxon>
        <taxon>Bacillota</taxon>
        <taxon>Bacilli</taxon>
        <taxon>Bacillales</taxon>
        <taxon>Paenibacillaceae</taxon>
        <taxon>Paenibacillus</taxon>
    </lineage>
</organism>
<dbReference type="Gene3D" id="3.90.226.10">
    <property type="entry name" value="2-enoyl-CoA Hydratase, Chain A, domain 1"/>
    <property type="match status" value="1"/>
</dbReference>
<keyword evidence="3" id="KW-1185">Reference proteome</keyword>
<dbReference type="EMBL" id="WHOB01000012">
    <property type="protein sequence ID" value="NOU77422.1"/>
    <property type="molecule type" value="Genomic_DNA"/>
</dbReference>
<dbReference type="InterPro" id="IPR051683">
    <property type="entry name" value="Enoyl-CoA_Hydratase/Isomerase"/>
</dbReference>
<sequence>MTAMEYHSIAVSHLDEGLYSIRLNRPEHKNSITATLVSELQHALGMLEELSACRVIVLEGTGGYFCTGMNFHAFTDGEDDAPGDSAAPPSVDFLQTMKRIGELSKMVIAKVDGQVLAGGVGLMAACDYVVASPRSTFSLPEAIWGLVPALVSPYLIRRTGYWQAYKMTLTTLPLSSEEALGCRLADEVTADPDASILRLYRRISRITPQTVREIKGYFRQMWIINETMEHAAVAEIDKLTASAEVRENIQNYVRYKRFPWEKE</sequence>
<accession>A0ABX1Y950</accession>
<dbReference type="PANTHER" id="PTHR42964">
    <property type="entry name" value="ENOYL-COA HYDRATASE"/>
    <property type="match status" value="1"/>
</dbReference>
<dbReference type="CDD" id="cd06558">
    <property type="entry name" value="crotonase-like"/>
    <property type="match status" value="1"/>
</dbReference>
<reference evidence="2 3" key="1">
    <citation type="submission" date="2019-10" db="EMBL/GenBank/DDBJ databases">
        <title>Description of Paenibacillus terricola sp. nov.</title>
        <authorList>
            <person name="Carlier A."/>
            <person name="Qi S."/>
        </authorList>
    </citation>
    <scope>NUCLEOTIDE SEQUENCE [LARGE SCALE GENOMIC DNA]</scope>
    <source>
        <strain evidence="2 3">LMG 31459</strain>
    </source>
</reference>
<dbReference type="PANTHER" id="PTHR42964:SF1">
    <property type="entry name" value="POLYKETIDE BIOSYNTHESIS ENOYL-COA HYDRATASE PKSH-RELATED"/>
    <property type="match status" value="1"/>
</dbReference>
<evidence type="ECO:0000256" key="1">
    <source>
        <dbReference type="ARBA" id="ARBA00005254"/>
    </source>
</evidence>
<name>A0ABX1Y950_9BACL</name>
<proteinExistence type="inferred from homology"/>